<feature type="region of interest" description="Disordered" evidence="1">
    <location>
        <begin position="1"/>
        <end position="44"/>
    </location>
</feature>
<protein>
    <submittedName>
        <fullName evidence="2">Uncharacterized protein</fullName>
    </submittedName>
</protein>
<dbReference type="Proteomes" id="UP000011650">
    <property type="component" value="Unassembled WGS sequence"/>
</dbReference>
<name>M0NH01_9EURY</name>
<gene>
    <name evidence="2" type="ORF">C469_16033</name>
</gene>
<dbReference type="STRING" id="1227482.C469_16033"/>
<reference evidence="2 3" key="1">
    <citation type="journal article" date="2014" name="PLoS Genet.">
        <title>Phylogenetically driven sequencing of extremely halophilic archaea reveals strategies for static and dynamic osmo-response.</title>
        <authorList>
            <person name="Becker E.A."/>
            <person name="Seitzer P.M."/>
            <person name="Tritt A."/>
            <person name="Larsen D."/>
            <person name="Krusor M."/>
            <person name="Yao A.I."/>
            <person name="Wu D."/>
            <person name="Madern D."/>
            <person name="Eisen J.A."/>
            <person name="Darling A.E."/>
            <person name="Facciotti M.T."/>
        </authorList>
    </citation>
    <scope>NUCLEOTIDE SEQUENCE [LARGE SCALE GENOMIC DNA]</scope>
    <source>
        <strain evidence="2 3">DSM 21995</strain>
    </source>
</reference>
<organism evidence="2 3">
    <name type="scientific">Halorubrum lipolyticum DSM 21995</name>
    <dbReference type="NCBI Taxonomy" id="1227482"/>
    <lineage>
        <taxon>Archaea</taxon>
        <taxon>Methanobacteriati</taxon>
        <taxon>Methanobacteriota</taxon>
        <taxon>Stenosarchaea group</taxon>
        <taxon>Halobacteria</taxon>
        <taxon>Halobacteriales</taxon>
        <taxon>Haloferacaceae</taxon>
        <taxon>Halorubrum</taxon>
    </lineage>
</organism>
<dbReference type="AlphaFoldDB" id="M0NH01"/>
<proteinExistence type="predicted"/>
<feature type="compositionally biased region" description="Acidic residues" evidence="1">
    <location>
        <begin position="112"/>
        <end position="124"/>
    </location>
</feature>
<evidence type="ECO:0000313" key="3">
    <source>
        <dbReference type="Proteomes" id="UP000011650"/>
    </source>
</evidence>
<dbReference type="PATRIC" id="fig|1227482.3.peg.3240"/>
<dbReference type="EMBL" id="AOJG01000041">
    <property type="protein sequence ID" value="EMA57257.1"/>
    <property type="molecule type" value="Genomic_DNA"/>
</dbReference>
<evidence type="ECO:0000313" key="2">
    <source>
        <dbReference type="EMBL" id="EMA57257.1"/>
    </source>
</evidence>
<evidence type="ECO:0000256" key="1">
    <source>
        <dbReference type="SAM" id="MobiDB-lite"/>
    </source>
</evidence>
<accession>M0NH01</accession>
<sequence>MTDRHRTAEQNRSPSENLTEAAGERVATDGGTVRRKTPDTAATDHPAVLDVDVVGDRALVSVEKGDVSLVLEAPAAISAEELEQTLSGVPESIERTTERFAKTTTMSANTTEIDESTDAEDATVEDVGGGV</sequence>
<comment type="caution">
    <text evidence="2">The sequence shown here is derived from an EMBL/GenBank/DDBJ whole genome shotgun (WGS) entry which is preliminary data.</text>
</comment>
<feature type="region of interest" description="Disordered" evidence="1">
    <location>
        <begin position="105"/>
        <end position="131"/>
    </location>
</feature>
<keyword evidence="3" id="KW-1185">Reference proteome</keyword>